<evidence type="ECO:0000313" key="2">
    <source>
        <dbReference type="EMBL" id="CAE6436893.1"/>
    </source>
</evidence>
<gene>
    <name evidence="2" type="ORF">RDB_LOCUS49550</name>
</gene>
<protein>
    <submittedName>
        <fullName evidence="2">Uncharacterized protein</fullName>
    </submittedName>
</protein>
<comment type="caution">
    <text evidence="2">The sequence shown here is derived from an EMBL/GenBank/DDBJ whole genome shotgun (WGS) entry which is preliminary data.</text>
</comment>
<evidence type="ECO:0000256" key="1">
    <source>
        <dbReference type="SAM" id="MobiDB-lite"/>
    </source>
</evidence>
<proteinExistence type="predicted"/>
<reference evidence="2" key="1">
    <citation type="submission" date="2021-01" db="EMBL/GenBank/DDBJ databases">
        <authorList>
            <person name="Kaushik A."/>
        </authorList>
    </citation>
    <scope>NUCLEOTIDE SEQUENCE</scope>
    <source>
        <strain evidence="2">AG3-1AP</strain>
    </source>
</reference>
<sequence length="322" mass="35758">MSFRKKIKHTYKQVKDEFSSFLKVKDEVGTRPNTPTGTAPDPNSLATVEQVSDAAGTSQAEIATDRSDKPQPKDIRNVDKSFDGSVELTSPTQEVRAGVRAFNSDMATLTVPGPSELPAVEVSLATPVSGHVDPVDTNVPEGQKPEDTFPVVPDAPSAKWKGLKQFTRVLEPVSNLFGPIKETVDLFTECVDKYEMTGAARTEWEELRVRLEGLFEDLNGHFGEGCSLTMTSSMESLCRSIQAELDYIKKQQDRNIGERYLSAADESDKVLSCYRRIEGQLQRLSLNANLSMWRVVQEQAAHSRSDRMSSRVERMPSSLPAW</sequence>
<feature type="region of interest" description="Disordered" evidence="1">
    <location>
        <begin position="26"/>
        <end position="90"/>
    </location>
</feature>
<dbReference type="InterPro" id="IPR059179">
    <property type="entry name" value="MLKL-like_MCAfunc"/>
</dbReference>
<dbReference type="AlphaFoldDB" id="A0A8H3ASD1"/>
<dbReference type="CDD" id="cd21037">
    <property type="entry name" value="MLKL_NTD"/>
    <property type="match status" value="1"/>
</dbReference>
<name>A0A8H3ASD1_9AGAM</name>
<accession>A0A8H3ASD1</accession>
<feature type="compositionally biased region" description="Basic and acidic residues" evidence="1">
    <location>
        <begin position="63"/>
        <end position="82"/>
    </location>
</feature>
<dbReference type="Proteomes" id="UP000663831">
    <property type="component" value="Unassembled WGS sequence"/>
</dbReference>
<organism evidence="2 3">
    <name type="scientific">Rhizoctonia solani</name>
    <dbReference type="NCBI Taxonomy" id="456999"/>
    <lineage>
        <taxon>Eukaryota</taxon>
        <taxon>Fungi</taxon>
        <taxon>Dikarya</taxon>
        <taxon>Basidiomycota</taxon>
        <taxon>Agaricomycotina</taxon>
        <taxon>Agaricomycetes</taxon>
        <taxon>Cantharellales</taxon>
        <taxon>Ceratobasidiaceae</taxon>
        <taxon>Rhizoctonia</taxon>
    </lineage>
</organism>
<dbReference type="EMBL" id="CAJMWV010001424">
    <property type="protein sequence ID" value="CAE6436893.1"/>
    <property type="molecule type" value="Genomic_DNA"/>
</dbReference>
<feature type="compositionally biased region" description="Polar residues" evidence="1">
    <location>
        <begin position="44"/>
        <end position="61"/>
    </location>
</feature>
<evidence type="ECO:0000313" key="3">
    <source>
        <dbReference type="Proteomes" id="UP000663831"/>
    </source>
</evidence>